<evidence type="ECO:0000313" key="1">
    <source>
        <dbReference type="EMBL" id="CAH0719494.1"/>
    </source>
</evidence>
<feature type="non-terminal residue" evidence="1">
    <location>
        <position position="92"/>
    </location>
</feature>
<reference evidence="1" key="1">
    <citation type="submission" date="2021-12" db="EMBL/GenBank/DDBJ databases">
        <authorList>
            <person name="Martin H S."/>
        </authorList>
    </citation>
    <scope>NUCLEOTIDE SEQUENCE</scope>
</reference>
<accession>A0A8J9UHY7</accession>
<name>A0A8J9UHY7_9NEOP</name>
<proteinExistence type="predicted"/>
<dbReference type="Proteomes" id="UP000838878">
    <property type="component" value="Chromosome 14"/>
</dbReference>
<gene>
    <name evidence="1" type="ORF">BINO364_LOCUS5827</name>
</gene>
<dbReference type="EMBL" id="OV170234">
    <property type="protein sequence ID" value="CAH0719494.1"/>
    <property type="molecule type" value="Genomic_DNA"/>
</dbReference>
<dbReference type="AlphaFoldDB" id="A0A8J9UHY7"/>
<organism evidence="1 2">
    <name type="scientific">Brenthis ino</name>
    <name type="common">lesser marbled fritillary</name>
    <dbReference type="NCBI Taxonomy" id="405034"/>
    <lineage>
        <taxon>Eukaryota</taxon>
        <taxon>Metazoa</taxon>
        <taxon>Ecdysozoa</taxon>
        <taxon>Arthropoda</taxon>
        <taxon>Hexapoda</taxon>
        <taxon>Insecta</taxon>
        <taxon>Pterygota</taxon>
        <taxon>Neoptera</taxon>
        <taxon>Endopterygota</taxon>
        <taxon>Lepidoptera</taxon>
        <taxon>Glossata</taxon>
        <taxon>Ditrysia</taxon>
        <taxon>Papilionoidea</taxon>
        <taxon>Nymphalidae</taxon>
        <taxon>Heliconiinae</taxon>
        <taxon>Argynnini</taxon>
        <taxon>Brenthis</taxon>
    </lineage>
</organism>
<sequence length="92" mass="10572">MDGNKGNLKVAPVTVKLRSNTRLSWYTMSKEKSMFVDGHIIKVRQMDCVKEDMFITSTHSELLVKAVCTKMMVVKVLLCQPHLAWDKDNMKI</sequence>
<keyword evidence="2" id="KW-1185">Reference proteome</keyword>
<protein>
    <submittedName>
        <fullName evidence="1">Uncharacterized protein</fullName>
    </submittedName>
</protein>
<evidence type="ECO:0000313" key="2">
    <source>
        <dbReference type="Proteomes" id="UP000838878"/>
    </source>
</evidence>